<protein>
    <submittedName>
        <fullName evidence="9">MFS transporter</fullName>
    </submittedName>
</protein>
<feature type="transmembrane region" description="Helical" evidence="7">
    <location>
        <begin position="351"/>
        <end position="373"/>
    </location>
</feature>
<evidence type="ECO:0000256" key="7">
    <source>
        <dbReference type="SAM" id="Phobius"/>
    </source>
</evidence>
<keyword evidence="5 7" id="KW-1133">Transmembrane helix</keyword>
<sequence length="419" mass="45195">MTTSVSFKWKYWILGLLFLGWSVGNMDRFAINYAVLGITEDMGLSASSTGIILSSFFAGYALMQIPGGYLADRFGYRRVIITSIVMWSLFTIATGLAWSLTSLILIRFLFGLSEGSFFPSASKAITGWFPTNERSRAMSIMLTSGSVMGVVTPIVTTQAMAANGWRPVFYWIGAIGLLFAVLFLFFLKEKEKADKKKPSETANLPAGTAQSAPLASVLKSPLVWKLFVGYFSIYVVSWGLNSWMPTYMRDVRGLDLASIGYLSAIPAFVGIFAMLISGVVLDKLPRGRDLQAAAGSAVVVAILLYLMQAAGSAAMFVGIQCLVMVFQSFVVILIASSALKHLPESNAASANGFINTGAQIAGFLAPTMIGFMIDASGGSYMSAFILMMVFACVSAASLLLISRRSKLGNFTMKEGILHE</sequence>
<feature type="transmembrane region" description="Helical" evidence="7">
    <location>
        <begin position="168"/>
        <end position="187"/>
    </location>
</feature>
<name>A0ABT6TAC2_9BACL</name>
<dbReference type="Gene3D" id="1.20.1250.20">
    <property type="entry name" value="MFS general substrate transporter like domains"/>
    <property type="match status" value="2"/>
</dbReference>
<dbReference type="Proteomes" id="UP001161691">
    <property type="component" value="Unassembled WGS sequence"/>
</dbReference>
<keyword evidence="10" id="KW-1185">Reference proteome</keyword>
<keyword evidence="6 7" id="KW-0472">Membrane</keyword>
<feature type="transmembrane region" description="Helical" evidence="7">
    <location>
        <begin position="12"/>
        <end position="31"/>
    </location>
</feature>
<organism evidence="9 10">
    <name type="scientific">Cohnella hashimotonis</name>
    <dbReference type="NCBI Taxonomy" id="2826895"/>
    <lineage>
        <taxon>Bacteria</taxon>
        <taxon>Bacillati</taxon>
        <taxon>Bacillota</taxon>
        <taxon>Bacilli</taxon>
        <taxon>Bacillales</taxon>
        <taxon>Paenibacillaceae</taxon>
        <taxon>Cohnella</taxon>
    </lineage>
</organism>
<dbReference type="InterPro" id="IPR050382">
    <property type="entry name" value="MFS_Na/Anion_cotransporter"/>
</dbReference>
<evidence type="ECO:0000256" key="6">
    <source>
        <dbReference type="ARBA" id="ARBA00023136"/>
    </source>
</evidence>
<evidence type="ECO:0000256" key="1">
    <source>
        <dbReference type="ARBA" id="ARBA00004651"/>
    </source>
</evidence>
<dbReference type="InterPro" id="IPR000849">
    <property type="entry name" value="Sugar_P_transporter"/>
</dbReference>
<proteinExistence type="predicted"/>
<feature type="transmembrane region" description="Helical" evidence="7">
    <location>
        <begin position="290"/>
        <end position="307"/>
    </location>
</feature>
<feature type="transmembrane region" description="Helical" evidence="7">
    <location>
        <begin position="75"/>
        <end position="98"/>
    </location>
</feature>
<gene>
    <name evidence="9" type="ORF">KB449_00955</name>
</gene>
<feature type="transmembrane region" description="Helical" evidence="7">
    <location>
        <begin position="379"/>
        <end position="401"/>
    </location>
</feature>
<feature type="transmembrane region" description="Helical" evidence="7">
    <location>
        <begin position="260"/>
        <end position="281"/>
    </location>
</feature>
<dbReference type="EMBL" id="JAGRPV010000001">
    <property type="protein sequence ID" value="MDI4643501.1"/>
    <property type="molecule type" value="Genomic_DNA"/>
</dbReference>
<evidence type="ECO:0000313" key="10">
    <source>
        <dbReference type="Proteomes" id="UP001161691"/>
    </source>
</evidence>
<dbReference type="PIRSF" id="PIRSF002808">
    <property type="entry name" value="Hexose_phosphate_transp"/>
    <property type="match status" value="1"/>
</dbReference>
<reference evidence="9" key="1">
    <citation type="submission" date="2023-04" db="EMBL/GenBank/DDBJ databases">
        <title>Comparative genomic analysis of Cohnella hashimotonis sp. nov., isolated from the International Space Station.</title>
        <authorList>
            <person name="Venkateswaran K."/>
            <person name="Simpson A."/>
        </authorList>
    </citation>
    <scope>NUCLEOTIDE SEQUENCE</scope>
    <source>
        <strain evidence="9">F6_2S_P_1</strain>
    </source>
</reference>
<comment type="caution">
    <text evidence="9">The sequence shown here is derived from an EMBL/GenBank/DDBJ whole genome shotgun (WGS) entry which is preliminary data.</text>
</comment>
<dbReference type="PROSITE" id="PS50850">
    <property type="entry name" value="MFS"/>
    <property type="match status" value="1"/>
</dbReference>
<evidence type="ECO:0000259" key="8">
    <source>
        <dbReference type="PROSITE" id="PS50850"/>
    </source>
</evidence>
<keyword evidence="4 7" id="KW-0812">Transmembrane</keyword>
<feature type="domain" description="Major facilitator superfamily (MFS) profile" evidence="8">
    <location>
        <begin position="13"/>
        <end position="406"/>
    </location>
</feature>
<evidence type="ECO:0000313" key="9">
    <source>
        <dbReference type="EMBL" id="MDI4643501.1"/>
    </source>
</evidence>
<accession>A0ABT6TAC2</accession>
<comment type="subcellular location">
    <subcellularLocation>
        <location evidence="1">Cell membrane</location>
        <topology evidence="1">Multi-pass membrane protein</topology>
    </subcellularLocation>
</comment>
<evidence type="ECO:0000256" key="5">
    <source>
        <dbReference type="ARBA" id="ARBA00022989"/>
    </source>
</evidence>
<dbReference type="CDD" id="cd17319">
    <property type="entry name" value="MFS_ExuT_GudP_like"/>
    <property type="match status" value="1"/>
</dbReference>
<dbReference type="InterPro" id="IPR011701">
    <property type="entry name" value="MFS"/>
</dbReference>
<feature type="transmembrane region" description="Helical" evidence="7">
    <location>
        <begin position="222"/>
        <end position="240"/>
    </location>
</feature>
<evidence type="ECO:0000256" key="4">
    <source>
        <dbReference type="ARBA" id="ARBA00022692"/>
    </source>
</evidence>
<keyword evidence="2" id="KW-0813">Transport</keyword>
<feature type="transmembrane region" description="Helical" evidence="7">
    <location>
        <begin position="43"/>
        <end position="63"/>
    </location>
</feature>
<dbReference type="RefSeq" id="WP_282906558.1">
    <property type="nucleotide sequence ID" value="NZ_JAGRPV010000001.1"/>
</dbReference>
<dbReference type="InterPro" id="IPR020846">
    <property type="entry name" value="MFS_dom"/>
</dbReference>
<dbReference type="SUPFAM" id="SSF103473">
    <property type="entry name" value="MFS general substrate transporter"/>
    <property type="match status" value="1"/>
</dbReference>
<evidence type="ECO:0000256" key="2">
    <source>
        <dbReference type="ARBA" id="ARBA00022448"/>
    </source>
</evidence>
<dbReference type="Pfam" id="PF07690">
    <property type="entry name" value="MFS_1"/>
    <property type="match status" value="1"/>
</dbReference>
<feature type="transmembrane region" description="Helical" evidence="7">
    <location>
        <begin position="313"/>
        <end position="339"/>
    </location>
</feature>
<dbReference type="InterPro" id="IPR036259">
    <property type="entry name" value="MFS_trans_sf"/>
</dbReference>
<dbReference type="PANTHER" id="PTHR11662:SF399">
    <property type="entry name" value="FI19708P1-RELATED"/>
    <property type="match status" value="1"/>
</dbReference>
<evidence type="ECO:0000256" key="3">
    <source>
        <dbReference type="ARBA" id="ARBA00022475"/>
    </source>
</evidence>
<keyword evidence="3" id="KW-1003">Cell membrane</keyword>
<dbReference type="PANTHER" id="PTHR11662">
    <property type="entry name" value="SOLUTE CARRIER FAMILY 17"/>
    <property type="match status" value="1"/>
</dbReference>